<dbReference type="GeneID" id="68285962"/>
<keyword evidence="1" id="KW-0147">Chitin-binding</keyword>
<feature type="signal peptide" evidence="2">
    <location>
        <begin position="1"/>
        <end position="20"/>
    </location>
</feature>
<feature type="chain" id="PRO_5040436333" evidence="2">
    <location>
        <begin position="21"/>
        <end position="159"/>
    </location>
</feature>
<dbReference type="GO" id="GO:0008061">
    <property type="term" value="F:chitin binding"/>
    <property type="evidence" value="ECO:0007669"/>
    <property type="project" value="UniProtKB-KW"/>
</dbReference>
<keyword evidence="2" id="KW-0732">Signal</keyword>
<dbReference type="RefSeq" id="XP_044651408.1">
    <property type="nucleotide sequence ID" value="XM_044795473.1"/>
</dbReference>
<dbReference type="AlphaFoldDB" id="A0A9P3C8W1"/>
<dbReference type="Proteomes" id="UP000825890">
    <property type="component" value="Unassembled WGS sequence"/>
</dbReference>
<organism evidence="3 4">
    <name type="scientific">Cercospora kikuchii</name>
    <dbReference type="NCBI Taxonomy" id="84275"/>
    <lineage>
        <taxon>Eukaryota</taxon>
        <taxon>Fungi</taxon>
        <taxon>Dikarya</taxon>
        <taxon>Ascomycota</taxon>
        <taxon>Pezizomycotina</taxon>
        <taxon>Dothideomycetes</taxon>
        <taxon>Dothideomycetidae</taxon>
        <taxon>Mycosphaerellales</taxon>
        <taxon>Mycosphaerellaceae</taxon>
        <taxon>Cercospora</taxon>
    </lineage>
</organism>
<comment type="caution">
    <text evidence="3">The sequence shown here is derived from an EMBL/GenBank/DDBJ whole genome shotgun (WGS) entry which is preliminary data.</text>
</comment>
<dbReference type="OrthoDB" id="407355at2759"/>
<evidence type="ECO:0000256" key="1">
    <source>
        <dbReference type="ARBA" id="ARBA00022669"/>
    </source>
</evidence>
<reference evidence="3 4" key="1">
    <citation type="submission" date="2021-01" db="EMBL/GenBank/DDBJ databases">
        <title>Cercospora kikuchii MAFF 305040 whole genome shotgun sequence.</title>
        <authorList>
            <person name="Kashiwa T."/>
            <person name="Suzuki T."/>
        </authorList>
    </citation>
    <scope>NUCLEOTIDE SEQUENCE [LARGE SCALE GENOMIC DNA]</scope>
    <source>
        <strain evidence="3 4">MAFF 305040</strain>
    </source>
</reference>
<protein>
    <submittedName>
        <fullName evidence="3">Uncharacterized protein</fullName>
    </submittedName>
</protein>
<dbReference type="Gene3D" id="3.30.60.10">
    <property type="entry name" value="Endochitinase-like"/>
    <property type="match status" value="1"/>
</dbReference>
<name>A0A9P3C8W1_9PEZI</name>
<dbReference type="EMBL" id="BOLY01000001">
    <property type="protein sequence ID" value="GIZ36921.1"/>
    <property type="molecule type" value="Genomic_DNA"/>
</dbReference>
<evidence type="ECO:0000313" key="3">
    <source>
        <dbReference type="EMBL" id="GIZ36921.1"/>
    </source>
</evidence>
<evidence type="ECO:0000313" key="4">
    <source>
        <dbReference type="Proteomes" id="UP000825890"/>
    </source>
</evidence>
<proteinExistence type="predicted"/>
<gene>
    <name evidence="3" type="ORF">CKM354_000038700</name>
</gene>
<evidence type="ECO:0000256" key="2">
    <source>
        <dbReference type="SAM" id="SignalP"/>
    </source>
</evidence>
<sequence>MFQLALVFLLFAGILSQAAALPFLNSTALHNCSDSAQSHTILRRADLKISDKGLCGGNTGQTCMDSLFGDACGQWGYCGSYYNAAYAGAGCQEEFGRCNEELNATAPITNTTTMSANASMPFTPTGVIITPISVITVPITTTVEVVKTITVKEAKPTGS</sequence>
<dbReference type="CDD" id="cd11618">
    <property type="entry name" value="ChtBD1_1"/>
    <property type="match status" value="1"/>
</dbReference>
<accession>A0A9P3C8W1</accession>
<keyword evidence="4" id="KW-1185">Reference proteome</keyword>
<dbReference type="InterPro" id="IPR036861">
    <property type="entry name" value="Endochitinase-like_sf"/>
</dbReference>